<organism evidence="1 2">
    <name type="scientific">Streptomyces hiroshimensis</name>
    <dbReference type="NCBI Taxonomy" id="66424"/>
    <lineage>
        <taxon>Bacteria</taxon>
        <taxon>Bacillati</taxon>
        <taxon>Actinomycetota</taxon>
        <taxon>Actinomycetes</taxon>
        <taxon>Kitasatosporales</taxon>
        <taxon>Streptomycetaceae</taxon>
        <taxon>Streptomyces</taxon>
    </lineage>
</organism>
<dbReference type="Proteomes" id="UP000659223">
    <property type="component" value="Unassembled WGS sequence"/>
</dbReference>
<dbReference type="InterPro" id="IPR037143">
    <property type="entry name" value="4-PPantetheinyl_Trfase_dom_sf"/>
</dbReference>
<gene>
    <name evidence="1" type="ORF">GCM10010324_42090</name>
</gene>
<dbReference type="Gene3D" id="3.90.470.20">
    <property type="entry name" value="4'-phosphopantetheinyl transferase domain"/>
    <property type="match status" value="1"/>
</dbReference>
<evidence type="ECO:0000313" key="2">
    <source>
        <dbReference type="Proteomes" id="UP000659223"/>
    </source>
</evidence>
<accession>A0ABQ2YRE7</accession>
<dbReference type="RefSeq" id="WP_190023278.1">
    <property type="nucleotide sequence ID" value="NZ_BMUT01000009.1"/>
</dbReference>
<sequence>MNRTLPTSGEVHVWFGDSHHAPHADAVGDISLLSREEKIRCARITHLAERRGFAAARAGARRILADLLGAAPETIDLASPPPPLALDLVWSAHGWLFALARDARIAVALAQVEDPASEVAARARVRRKALARIAEAESGTAPQRSSGNFSVHDVPTPGAAIAAVACSGRHRRTGPVSLLLREVPVVT</sequence>
<keyword evidence="2" id="KW-1185">Reference proteome</keyword>
<name>A0ABQ2YRE7_9ACTN</name>
<reference evidence="2" key="1">
    <citation type="journal article" date="2019" name="Int. J. Syst. Evol. Microbiol.">
        <title>The Global Catalogue of Microorganisms (GCM) 10K type strain sequencing project: providing services to taxonomists for standard genome sequencing and annotation.</title>
        <authorList>
            <consortium name="The Broad Institute Genomics Platform"/>
            <consortium name="The Broad Institute Genome Sequencing Center for Infectious Disease"/>
            <person name="Wu L."/>
            <person name="Ma J."/>
        </authorList>
    </citation>
    <scope>NUCLEOTIDE SEQUENCE [LARGE SCALE GENOMIC DNA]</scope>
    <source>
        <strain evidence="2">JCM 4586</strain>
    </source>
</reference>
<dbReference type="EMBL" id="BMUT01000009">
    <property type="protein sequence ID" value="GGX91940.1"/>
    <property type="molecule type" value="Genomic_DNA"/>
</dbReference>
<protein>
    <submittedName>
        <fullName evidence="1">Uncharacterized protein</fullName>
    </submittedName>
</protein>
<evidence type="ECO:0000313" key="1">
    <source>
        <dbReference type="EMBL" id="GGX91940.1"/>
    </source>
</evidence>
<comment type="caution">
    <text evidence="1">The sequence shown here is derived from an EMBL/GenBank/DDBJ whole genome shotgun (WGS) entry which is preliminary data.</text>
</comment>
<proteinExistence type="predicted"/>